<dbReference type="InterPro" id="IPR051830">
    <property type="entry name" value="NOTCH_homolog"/>
</dbReference>
<dbReference type="SUPFAM" id="SSF57196">
    <property type="entry name" value="EGF/Laminin"/>
    <property type="match status" value="2"/>
</dbReference>
<feature type="disulfide bond" evidence="3">
    <location>
        <begin position="1669"/>
        <end position="1678"/>
    </location>
</feature>
<dbReference type="PROSITE" id="PS00022">
    <property type="entry name" value="EGF_1"/>
    <property type="match status" value="1"/>
</dbReference>
<evidence type="ECO:0000313" key="7">
    <source>
        <dbReference type="EMBL" id="CAK8681547.1"/>
    </source>
</evidence>
<proteinExistence type="predicted"/>
<dbReference type="InterPro" id="IPR000742">
    <property type="entry name" value="EGF"/>
</dbReference>
<sequence>MKQVFKKKQITFWSSPITSCLCAWYASRSSKKDIMQDRLTLRYALTGVALIVLFSSSAQVECGILNRKVVSTASTDCNGHGTLIFNYCVCYSGFIGSQCEVYQSKNNNDHQIYNGRDKIIVAISSSLSKNNAEDLHEIRLKRQVTNESNGSDSYGYDNTEYGAYYPGDFYDTYDNYTIDAFTESQTTMTYGDDSTTQESLITTAEARPLDETTMLPMDTSTKIEPDVILDVTTATEMLSLDKATDAEVPATEESMTPTSEALPFDETTKFEMDETTMPPMDTSTKTEPAAILDVTTATEMLSVEKVTAADELATQESMTPTAEALLMDETTKIEIDETSTPPMDTSTKSESAVILDTITATEMLSVDKTTDAEIPATQESMTPTAETLPLDETTKIEMDASTPPMDISAKSESAVILDVTTATEMLSVEKVTAADELATQESMTPTAEALPLDETTKIEIDETSTPPMDTSTKTESAVILDVTTATEMLSVEKVTAADELATQESMTATAEALLMDETTQIEMDETSTPPMDTSTKTESAVILDVTTATEMLSVEKVTAADELATQESMTATAEALLMDETTQIEKDETSTPPMDTSIKTESAVILDVTTATEMLSVEKVTAADELATQESMTATAEALLMDETTQIEMDETSTPPMDTSTKTESAVILDVTTATEMLSVEKVTAADELATQESMTATAEALLMDETTQIEMDETSTPPMDTSTKTESAVILDVTTATEMLSVESITAADELATQESMTATAEALLMDETTQIEMDETSTPPMDTSTKSESAVILDVTTATETLSVEKVTAADELATQESMTATAEALLMDETTQIEIDETSTPPMDTSTKSESAVILDVTTATEMLSVEKVTAADELATQESMTATAEALLMDETTQIEMDETSTPPMDTSTKSESAVILDVTTATEMLSVEKVTAADELATQESMTATAEALLMDETTQIEIDETSTPPMDTSTKSESAVILDVTTATEMLSVEKVTAADELATQESMTPTAEALPFDETTKFEMDETSIPPMDTSTKTESAVILDVTTATEMLSVENITAADELATQESMTPTAEALLMDETTKIAMDETSTPPMDTSTKSESAVILDVTTATEMLSVDKTTDAEIPATQESMTPTSEALPFDETTKFEMDETSMPPMDTSTKTESTVILDVTTATEMLSVENVTAADELATQESMTPTAEALPLDETTKIEMDETSTPPMDTSTKSETAVIPDIITATETLSVDKTIDAETPATQESMTPTAEALPLDETTQIEIDETSTPPMDTSTKTESAVILDVTTATEILSVDKTTDAEEPATQESMTPTAEALPMDETTKIEMDKTPIPLMDTSIKTESAVILDVTTATEMLSVEKSSDADDLITQESMTPTAEARSSNEPTKIEMTVRSTSFIDTSTKTEPAIIPDVTTVTRMLSVYKTTGTDERTTQESLTIDQGMEETVRNTTLPNVGTPAFREDATTAVSCSENQQEKNGTCVSLKTYNAQFTMNAEYVQAYEDIKSDEALVFISSLIELLSSLFGKYGFHTFKINKLSKGSVVVDGDLVFADTDALKHTATSLGGLLETQLNATGNFSNIAVKDVDECSTAGTNDCSFHARCINIDGGFTCSCNEGFQDVSPNRPGRLCENFCDSAKCLNGGECYVDGNSTHCRCQPQFGGIHCEESIYQWRQATIAISIVLGVFFLAVLLGVICFACRKQKKSSTYQSDLPLVTGFKSTAEDAPKSYNNPLVEEERRTTARPAGAEANNGLTTSTSTFRPDEKNDDKL</sequence>
<evidence type="ECO:0000256" key="2">
    <source>
        <dbReference type="ARBA" id="ARBA00023157"/>
    </source>
</evidence>
<dbReference type="PROSITE" id="PS00010">
    <property type="entry name" value="ASX_HYDROXYL"/>
    <property type="match status" value="1"/>
</dbReference>
<keyword evidence="5" id="KW-1133">Transmembrane helix</keyword>
<gene>
    <name evidence="7" type="ORF">CVLEPA_LOCUS11774</name>
</gene>
<feature type="transmembrane region" description="Helical" evidence="5">
    <location>
        <begin position="1690"/>
        <end position="1712"/>
    </location>
</feature>
<dbReference type="InterPro" id="IPR000152">
    <property type="entry name" value="EGF-type_Asp/Asn_hydroxyl_site"/>
</dbReference>
<feature type="compositionally biased region" description="Basic and acidic residues" evidence="4">
    <location>
        <begin position="1774"/>
        <end position="1783"/>
    </location>
</feature>
<dbReference type="CDD" id="cd00054">
    <property type="entry name" value="EGF_CA"/>
    <property type="match status" value="1"/>
</dbReference>
<dbReference type="PANTHER" id="PTHR24033:SF151">
    <property type="entry name" value="NOTCH 2"/>
    <property type="match status" value="1"/>
</dbReference>
<name>A0ABP0FSV8_CLALP</name>
<comment type="caution">
    <text evidence="7">The sequence shown here is derived from an EMBL/GenBank/DDBJ whole genome shotgun (WGS) entry which is preliminary data.</text>
</comment>
<evidence type="ECO:0000313" key="8">
    <source>
        <dbReference type="Proteomes" id="UP001642483"/>
    </source>
</evidence>
<evidence type="ECO:0000256" key="4">
    <source>
        <dbReference type="SAM" id="MobiDB-lite"/>
    </source>
</evidence>
<organism evidence="7 8">
    <name type="scientific">Clavelina lepadiformis</name>
    <name type="common">Light-bulb sea squirt</name>
    <name type="synonym">Ascidia lepadiformis</name>
    <dbReference type="NCBI Taxonomy" id="159417"/>
    <lineage>
        <taxon>Eukaryota</taxon>
        <taxon>Metazoa</taxon>
        <taxon>Chordata</taxon>
        <taxon>Tunicata</taxon>
        <taxon>Ascidiacea</taxon>
        <taxon>Aplousobranchia</taxon>
        <taxon>Clavelinidae</taxon>
        <taxon>Clavelina</taxon>
    </lineage>
</organism>
<dbReference type="PANTHER" id="PTHR24033">
    <property type="entry name" value="EGF-LIKE DOMAIN-CONTAINING PROTEIN"/>
    <property type="match status" value="1"/>
</dbReference>
<dbReference type="SMART" id="SM00179">
    <property type="entry name" value="EGF_CA"/>
    <property type="match status" value="1"/>
</dbReference>
<evidence type="ECO:0000256" key="5">
    <source>
        <dbReference type="SAM" id="Phobius"/>
    </source>
</evidence>
<keyword evidence="8" id="KW-1185">Reference proteome</keyword>
<reference evidence="7 8" key="1">
    <citation type="submission" date="2024-02" db="EMBL/GenBank/DDBJ databases">
        <authorList>
            <person name="Daric V."/>
            <person name="Darras S."/>
        </authorList>
    </citation>
    <scope>NUCLEOTIDE SEQUENCE [LARGE SCALE GENOMIC DNA]</scope>
</reference>
<dbReference type="InterPro" id="IPR001881">
    <property type="entry name" value="EGF-like_Ca-bd_dom"/>
</dbReference>
<feature type="compositionally biased region" description="Polar residues" evidence="4">
    <location>
        <begin position="1764"/>
        <end position="1773"/>
    </location>
</feature>
<protein>
    <recommendedName>
        <fullName evidence="6">EGF-like domain-containing protein</fullName>
    </recommendedName>
</protein>
<keyword evidence="5" id="KW-0472">Membrane</keyword>
<feature type="transmembrane region" description="Helical" evidence="5">
    <location>
        <begin position="39"/>
        <end position="58"/>
    </location>
</feature>
<dbReference type="EMBL" id="CAWYQH010000079">
    <property type="protein sequence ID" value="CAK8681547.1"/>
    <property type="molecule type" value="Genomic_DNA"/>
</dbReference>
<dbReference type="Proteomes" id="UP001642483">
    <property type="component" value="Unassembled WGS sequence"/>
</dbReference>
<keyword evidence="2 3" id="KW-1015">Disulfide bond</keyword>
<dbReference type="InterPro" id="IPR018097">
    <property type="entry name" value="EGF_Ca-bd_CS"/>
</dbReference>
<dbReference type="Pfam" id="PF07645">
    <property type="entry name" value="EGF_CA"/>
    <property type="match status" value="1"/>
</dbReference>
<dbReference type="CDD" id="cd00053">
    <property type="entry name" value="EGF"/>
    <property type="match status" value="1"/>
</dbReference>
<feature type="domain" description="EGF-like" evidence="6">
    <location>
        <begin position="1598"/>
        <end position="1637"/>
    </location>
</feature>
<keyword evidence="1 3" id="KW-0245">EGF-like domain</keyword>
<accession>A0ABP0FSV8</accession>
<evidence type="ECO:0000256" key="1">
    <source>
        <dbReference type="ARBA" id="ARBA00022536"/>
    </source>
</evidence>
<comment type="caution">
    <text evidence="3">Lacks conserved residue(s) required for the propagation of feature annotation.</text>
</comment>
<feature type="region of interest" description="Disordered" evidence="4">
    <location>
        <begin position="1736"/>
        <end position="1783"/>
    </location>
</feature>
<dbReference type="PROSITE" id="PS01187">
    <property type="entry name" value="EGF_CA"/>
    <property type="match status" value="1"/>
</dbReference>
<feature type="domain" description="EGF-like" evidence="6">
    <location>
        <begin position="1644"/>
        <end position="1679"/>
    </location>
</feature>
<evidence type="ECO:0000256" key="3">
    <source>
        <dbReference type="PROSITE-ProRule" id="PRU00076"/>
    </source>
</evidence>
<dbReference type="PROSITE" id="PS50026">
    <property type="entry name" value="EGF_3"/>
    <property type="match status" value="2"/>
</dbReference>
<keyword evidence="5" id="KW-0812">Transmembrane</keyword>
<dbReference type="Gene3D" id="2.10.25.10">
    <property type="entry name" value="Laminin"/>
    <property type="match status" value="3"/>
</dbReference>
<dbReference type="InterPro" id="IPR049883">
    <property type="entry name" value="NOTCH1_EGF-like"/>
</dbReference>
<evidence type="ECO:0000259" key="6">
    <source>
        <dbReference type="PROSITE" id="PS50026"/>
    </source>
</evidence>
<dbReference type="SMART" id="SM00181">
    <property type="entry name" value="EGF"/>
    <property type="match status" value="3"/>
</dbReference>